<protein>
    <submittedName>
        <fullName evidence="1">Uncharacterized protein</fullName>
    </submittedName>
</protein>
<reference evidence="1 2" key="2">
    <citation type="journal article" date="2022" name="Mol. Ecol. Resour.">
        <title>The genomes of chicory, endive, great burdock and yacon provide insights into Asteraceae paleo-polyploidization history and plant inulin production.</title>
        <authorList>
            <person name="Fan W."/>
            <person name="Wang S."/>
            <person name="Wang H."/>
            <person name="Wang A."/>
            <person name="Jiang F."/>
            <person name="Liu H."/>
            <person name="Zhao H."/>
            <person name="Xu D."/>
            <person name="Zhang Y."/>
        </authorList>
    </citation>
    <scope>NUCLEOTIDE SEQUENCE [LARGE SCALE GENOMIC DNA]</scope>
    <source>
        <strain evidence="2">cv. Niubang</strain>
    </source>
</reference>
<name>A0ACB8ZKY3_ARCLA</name>
<keyword evidence="2" id="KW-1185">Reference proteome</keyword>
<proteinExistence type="predicted"/>
<comment type="caution">
    <text evidence="1">The sequence shown here is derived from an EMBL/GenBank/DDBJ whole genome shotgun (WGS) entry which is preliminary data.</text>
</comment>
<evidence type="ECO:0000313" key="2">
    <source>
        <dbReference type="Proteomes" id="UP001055879"/>
    </source>
</evidence>
<evidence type="ECO:0000313" key="1">
    <source>
        <dbReference type="EMBL" id="KAI3698243.1"/>
    </source>
</evidence>
<organism evidence="1 2">
    <name type="scientific">Arctium lappa</name>
    <name type="common">Greater burdock</name>
    <name type="synonym">Lappa major</name>
    <dbReference type="NCBI Taxonomy" id="4217"/>
    <lineage>
        <taxon>Eukaryota</taxon>
        <taxon>Viridiplantae</taxon>
        <taxon>Streptophyta</taxon>
        <taxon>Embryophyta</taxon>
        <taxon>Tracheophyta</taxon>
        <taxon>Spermatophyta</taxon>
        <taxon>Magnoliopsida</taxon>
        <taxon>eudicotyledons</taxon>
        <taxon>Gunneridae</taxon>
        <taxon>Pentapetalae</taxon>
        <taxon>asterids</taxon>
        <taxon>campanulids</taxon>
        <taxon>Asterales</taxon>
        <taxon>Asteraceae</taxon>
        <taxon>Carduoideae</taxon>
        <taxon>Cardueae</taxon>
        <taxon>Arctiinae</taxon>
        <taxon>Arctium</taxon>
    </lineage>
</organism>
<gene>
    <name evidence="1" type="ORF">L6452_31356</name>
</gene>
<accession>A0ACB8ZKY3</accession>
<dbReference type="Proteomes" id="UP001055879">
    <property type="component" value="Linkage Group LG10"/>
</dbReference>
<sequence>MFEDQNESIVVVLLSTVVVVCGSLELESCVGYNALTHFAIVFYWLLSKYTEWALGFRGGIYDKDNSGCGHDKDHSLQGESPVEMVLVLCLFAEQMDFLEVPEIQLGIVVVVVTVAAYYLFNKKPKDEIFSEEQIEQIESAAEMLYGLIYVYTSIAINTRLSIFCEIAGEVKKTKNLADARKSTVVGSPVFLLASRTFLAQNLVRRLTTRLVKWIHILLARIEFAGPGWAASNKNNKNNDELCLQECCCYYELEAEDEFGSYWMCSWKMDFLSSIYNKLHSTLDLKEWKLDVVTSHDSGWWQPMQKEEEKRGGGGRVDFVIHCVLCVNNSRRTISKFKAGRVSKLNHSFNRLSFKSSSKPRYSLDSLILVTALNAY</sequence>
<reference evidence="2" key="1">
    <citation type="journal article" date="2022" name="Mol. Ecol. Resour.">
        <title>The genomes of chicory, endive, great burdock and yacon provide insights into Asteraceae palaeo-polyploidization history and plant inulin production.</title>
        <authorList>
            <person name="Fan W."/>
            <person name="Wang S."/>
            <person name="Wang H."/>
            <person name="Wang A."/>
            <person name="Jiang F."/>
            <person name="Liu H."/>
            <person name="Zhao H."/>
            <person name="Xu D."/>
            <person name="Zhang Y."/>
        </authorList>
    </citation>
    <scope>NUCLEOTIDE SEQUENCE [LARGE SCALE GENOMIC DNA]</scope>
    <source>
        <strain evidence="2">cv. Niubang</strain>
    </source>
</reference>
<dbReference type="EMBL" id="CM042056">
    <property type="protein sequence ID" value="KAI3698243.1"/>
    <property type="molecule type" value="Genomic_DNA"/>
</dbReference>